<evidence type="ECO:0000256" key="2">
    <source>
        <dbReference type="SAM" id="SignalP"/>
    </source>
</evidence>
<dbReference type="eggNOG" id="COG2885">
    <property type="taxonomic scope" value="Bacteria"/>
</dbReference>
<evidence type="ECO:0000259" key="3">
    <source>
        <dbReference type="PROSITE" id="PS51123"/>
    </source>
</evidence>
<accession>A0A0H3DA65</accession>
<reference evidence="4 5" key="1">
    <citation type="journal article" date="2010" name="Cell Res.">
        <title>Complete genome sequence of the rifamycin SV-producing Amycolatopsis mediterranei U32 revealed its genetic characteristics in phylogeny and metabolism.</title>
        <authorList>
            <person name="Zhao W."/>
            <person name="Zhong Y."/>
            <person name="Yuan H."/>
            <person name="Wang J."/>
            <person name="Zheng H."/>
            <person name="Wang Y."/>
            <person name="Cen X."/>
            <person name="Xu F."/>
            <person name="Bai J."/>
            <person name="Han X."/>
            <person name="Lu G."/>
            <person name="Zhu Y."/>
            <person name="Shao Z."/>
            <person name="Yan H."/>
            <person name="Li C."/>
            <person name="Peng N."/>
            <person name="Zhang Z."/>
            <person name="Zhang Y."/>
            <person name="Lin W."/>
            <person name="Fan Y."/>
            <person name="Qin Z."/>
            <person name="Hu Y."/>
            <person name="Zhu B."/>
            <person name="Wang S."/>
            <person name="Ding X."/>
            <person name="Zhao G.P."/>
        </authorList>
    </citation>
    <scope>NUCLEOTIDE SEQUENCE [LARGE SCALE GENOMIC DNA]</scope>
    <source>
        <strain evidence="5">U-32</strain>
    </source>
</reference>
<dbReference type="RefSeq" id="WP_013227594.1">
    <property type="nucleotide sequence ID" value="NC_014318.1"/>
</dbReference>
<dbReference type="PANTHER" id="PTHR30329:SF21">
    <property type="entry name" value="LIPOPROTEIN YIAD-RELATED"/>
    <property type="match status" value="1"/>
</dbReference>
<feature type="signal peptide" evidence="2">
    <location>
        <begin position="1"/>
        <end position="18"/>
    </location>
</feature>
<dbReference type="Gene3D" id="3.30.1330.60">
    <property type="entry name" value="OmpA-like domain"/>
    <property type="match status" value="1"/>
</dbReference>
<dbReference type="PANTHER" id="PTHR30329">
    <property type="entry name" value="STATOR ELEMENT OF FLAGELLAR MOTOR COMPLEX"/>
    <property type="match status" value="1"/>
</dbReference>
<dbReference type="Pfam" id="PF00691">
    <property type="entry name" value="OmpA"/>
    <property type="match status" value="1"/>
</dbReference>
<gene>
    <name evidence="4" type="ordered locus">AMED_5789</name>
</gene>
<sequence length="410" mass="43190">MRVLIAGVFVGCPMAISAACGVDEPTCDETLPAYQAAAPDPGDPDSRLEVLVDHTADAPRIKMPAELGEKLHDMLDAHTGGGRVLIDVGQIQGRSDGAAFWKQTNRVARYRTDVDADRDGYVRRVLGCLDAWTSSLVPQQPDSSLLDALQKVSRQIGTEHGPVSVVAVSNGLDNTAPLDLRVPLAGDATPESVAKMLAGDAEIPGLQGVDVQILELGQTSQGRRQMTEGEQRWIVSVWGEILKAAGVAKPRLERKSGDILDGAPANVPADAVFAAAPPQPKPPVGTGSVSLSAQALFDPNSPVLAPAAEAVLRPYVTILQGPGAHATITGHTATWGPIPGRDLLSVQRAEAVRNYFIEQHVPAEALAPARGVGSSEQVVNDIDPAGNLIEQAAQRNRRIVLDIVTPTKGR</sequence>
<evidence type="ECO:0000313" key="4">
    <source>
        <dbReference type="EMBL" id="ADJ47536.1"/>
    </source>
</evidence>
<dbReference type="GO" id="GO:0016020">
    <property type="term" value="C:membrane"/>
    <property type="evidence" value="ECO:0007669"/>
    <property type="project" value="UniProtKB-UniRule"/>
</dbReference>
<dbReference type="InterPro" id="IPR050330">
    <property type="entry name" value="Bact_OuterMem_StrucFunc"/>
</dbReference>
<feature type="chain" id="PRO_5039341565" evidence="2">
    <location>
        <begin position="19"/>
        <end position="410"/>
    </location>
</feature>
<dbReference type="KEGG" id="amd:AMED_5789"/>
<dbReference type="InterPro" id="IPR036737">
    <property type="entry name" value="OmpA-like_sf"/>
</dbReference>
<dbReference type="PROSITE" id="PS51123">
    <property type="entry name" value="OMPA_2"/>
    <property type="match status" value="1"/>
</dbReference>
<dbReference type="InterPro" id="IPR006665">
    <property type="entry name" value="OmpA-like"/>
</dbReference>
<dbReference type="HOGENOM" id="CLU_670216_0_0_11"/>
<dbReference type="PROSITE" id="PS51257">
    <property type="entry name" value="PROKAR_LIPOPROTEIN"/>
    <property type="match status" value="1"/>
</dbReference>
<dbReference type="GeneID" id="92873459"/>
<name>A0A0H3DA65_AMYMU</name>
<proteinExistence type="predicted"/>
<keyword evidence="1" id="KW-0472">Membrane</keyword>
<dbReference type="PATRIC" id="fig|749927.5.peg.6017"/>
<dbReference type="Proteomes" id="UP000000328">
    <property type="component" value="Chromosome"/>
</dbReference>
<keyword evidence="2" id="KW-0732">Signal</keyword>
<evidence type="ECO:0000313" key="5">
    <source>
        <dbReference type="Proteomes" id="UP000000328"/>
    </source>
</evidence>
<dbReference type="OrthoDB" id="1149075at2"/>
<protein>
    <submittedName>
        <fullName evidence="4">OmpA-OmpF porin, OOP family</fullName>
    </submittedName>
</protein>
<organism evidence="4 5">
    <name type="scientific">Amycolatopsis mediterranei (strain U-32)</name>
    <dbReference type="NCBI Taxonomy" id="749927"/>
    <lineage>
        <taxon>Bacteria</taxon>
        <taxon>Bacillati</taxon>
        <taxon>Actinomycetota</taxon>
        <taxon>Actinomycetes</taxon>
        <taxon>Pseudonocardiales</taxon>
        <taxon>Pseudonocardiaceae</taxon>
        <taxon>Amycolatopsis</taxon>
    </lineage>
</organism>
<dbReference type="CDD" id="cd07185">
    <property type="entry name" value="OmpA_C-like"/>
    <property type="match status" value="1"/>
</dbReference>
<dbReference type="SUPFAM" id="SSF103088">
    <property type="entry name" value="OmpA-like"/>
    <property type="match status" value="1"/>
</dbReference>
<dbReference type="AlphaFoldDB" id="A0A0H3DA65"/>
<dbReference type="EMBL" id="CP002000">
    <property type="protein sequence ID" value="ADJ47536.1"/>
    <property type="molecule type" value="Genomic_DNA"/>
</dbReference>
<feature type="domain" description="OmpA-like" evidence="3">
    <location>
        <begin position="284"/>
        <end position="407"/>
    </location>
</feature>
<evidence type="ECO:0000256" key="1">
    <source>
        <dbReference type="PROSITE-ProRule" id="PRU00473"/>
    </source>
</evidence>